<dbReference type="AlphaFoldDB" id="Q4FQY9"/>
<keyword evidence="1" id="KW-0472">Membrane</keyword>
<sequence>MKKQKKRFVLAEASLDEINKQLKINTFAIVILIGMLMLNATQFMRDYSLLYGALIAIMVFLLFIMAKSRTLLTVRKQSLIQ</sequence>
<evidence type="ECO:0000313" key="3">
    <source>
        <dbReference type="Proteomes" id="UP000000546"/>
    </source>
</evidence>
<dbReference type="HOGENOM" id="CLU_2571312_0_0_6"/>
<keyword evidence="3" id="KW-1185">Reference proteome</keyword>
<dbReference type="RefSeq" id="WP_011280982.1">
    <property type="nucleotide sequence ID" value="NC_007204.1"/>
</dbReference>
<name>Q4FQY9_PSYA2</name>
<dbReference type="EMBL" id="CP000082">
    <property type="protein sequence ID" value="AAZ19569.1"/>
    <property type="molecule type" value="Genomic_DNA"/>
</dbReference>
<evidence type="ECO:0000256" key="1">
    <source>
        <dbReference type="SAM" id="Phobius"/>
    </source>
</evidence>
<dbReference type="STRING" id="259536.Psyc_1721"/>
<feature type="transmembrane region" description="Helical" evidence="1">
    <location>
        <begin position="49"/>
        <end position="66"/>
    </location>
</feature>
<reference evidence="2 3" key="1">
    <citation type="journal article" date="2010" name="Appl. Environ. Microbiol.">
        <title>The genome sequence of Psychrobacter arcticus 273-4, a psychroactive Siberian permafrost bacterium, reveals mechanisms for adaptation to low-temperature growth.</title>
        <authorList>
            <person name="Ayala-del-Rio H.L."/>
            <person name="Chain P.S."/>
            <person name="Grzymski J.J."/>
            <person name="Ponder M.A."/>
            <person name="Ivanova N."/>
            <person name="Bergholz P.W."/>
            <person name="Di Bartolo G."/>
            <person name="Hauser L."/>
            <person name="Land M."/>
            <person name="Bakermans C."/>
            <person name="Rodrigues D."/>
            <person name="Klappenbach J."/>
            <person name="Zarka D."/>
            <person name="Larimer F."/>
            <person name="Richardson P."/>
            <person name="Murray A."/>
            <person name="Thomashow M."/>
            <person name="Tiedje J.M."/>
        </authorList>
    </citation>
    <scope>NUCLEOTIDE SEQUENCE [LARGE SCALE GENOMIC DNA]</scope>
    <source>
        <strain evidence="3">DSM 17307 / VKM B-2377 / 273-4</strain>
    </source>
</reference>
<organism evidence="2 3">
    <name type="scientific">Psychrobacter arcticus (strain DSM 17307 / VKM B-2377 / 273-4)</name>
    <dbReference type="NCBI Taxonomy" id="259536"/>
    <lineage>
        <taxon>Bacteria</taxon>
        <taxon>Pseudomonadati</taxon>
        <taxon>Pseudomonadota</taxon>
        <taxon>Gammaproteobacteria</taxon>
        <taxon>Moraxellales</taxon>
        <taxon>Moraxellaceae</taxon>
        <taxon>Psychrobacter</taxon>
    </lineage>
</organism>
<keyword evidence="1" id="KW-1133">Transmembrane helix</keyword>
<dbReference type="OrthoDB" id="6658948at2"/>
<gene>
    <name evidence="2" type="ordered locus">Psyc_1721</name>
</gene>
<feature type="transmembrane region" description="Helical" evidence="1">
    <location>
        <begin position="24"/>
        <end position="43"/>
    </location>
</feature>
<dbReference type="Proteomes" id="UP000000546">
    <property type="component" value="Chromosome"/>
</dbReference>
<keyword evidence="1" id="KW-0812">Transmembrane</keyword>
<accession>Q4FQY9</accession>
<evidence type="ECO:0000313" key="2">
    <source>
        <dbReference type="EMBL" id="AAZ19569.1"/>
    </source>
</evidence>
<dbReference type="KEGG" id="par:Psyc_1721"/>
<proteinExistence type="predicted"/>
<protein>
    <submittedName>
        <fullName evidence="2">Uncharacterized protein</fullName>
    </submittedName>
</protein>